<evidence type="ECO:0008006" key="4">
    <source>
        <dbReference type="Google" id="ProtNLM"/>
    </source>
</evidence>
<name>A0AAD9G0T8_9STRA</name>
<dbReference type="Proteomes" id="UP001259832">
    <property type="component" value="Unassembled WGS sequence"/>
</dbReference>
<dbReference type="EMBL" id="JASMQC010000047">
    <property type="protein sequence ID" value="KAK1929533.1"/>
    <property type="molecule type" value="Genomic_DNA"/>
</dbReference>
<organism evidence="2 3">
    <name type="scientific">Phytophthora citrophthora</name>
    <dbReference type="NCBI Taxonomy" id="4793"/>
    <lineage>
        <taxon>Eukaryota</taxon>
        <taxon>Sar</taxon>
        <taxon>Stramenopiles</taxon>
        <taxon>Oomycota</taxon>
        <taxon>Peronosporomycetes</taxon>
        <taxon>Peronosporales</taxon>
        <taxon>Peronosporaceae</taxon>
        <taxon>Phytophthora</taxon>
    </lineage>
</organism>
<proteinExistence type="predicted"/>
<sequence>MISEDVSLVSLEEALSFIDDCDITDHSLTQALIGNSPVDFFNPTELKSVELKAPVTPTTRKRAKPQRKLSESSSSQEEKSTKKRRVRSAASSSTRLQQRKREELKMLREQAQELETQVELLKKNKFLSEDVVLEPVDDAFENQNTPASWHDIAMEEYKERLVSEKTNRRLKSILENQEKVNGALHTLLQKRSVLNGMDYVFSSQLGMGNLLSGGSGDEPVAAMSGQLVNQLEELVQCIYKRYKVNFTATTQTPAISCDMRVKHDAKRGKTIDFVVTTPLTCAVDKAGEILWEEFTSYRGYPGKTHQYVKATKPNTNEKKFVLSVKSPSGMIELDGLQFMQRFEDSDRTAIVIAEHMLLPTKGLHFQVECWMTVTPSGNGHSASLAEISLQLYMERDDVVQVSSEDVAYAQNIVLGSLSNNFRKNFQALQNTLMEKAGRATLPSAPITV</sequence>
<gene>
    <name evidence="2" type="ORF">P3T76_014931</name>
</gene>
<comment type="caution">
    <text evidence="2">The sequence shown here is derived from an EMBL/GenBank/DDBJ whole genome shotgun (WGS) entry which is preliminary data.</text>
</comment>
<protein>
    <recommendedName>
        <fullName evidence="4">M96 mating-specific protein family</fullName>
    </recommendedName>
</protein>
<evidence type="ECO:0000313" key="2">
    <source>
        <dbReference type="EMBL" id="KAK1929533.1"/>
    </source>
</evidence>
<evidence type="ECO:0000256" key="1">
    <source>
        <dbReference type="SAM" id="MobiDB-lite"/>
    </source>
</evidence>
<reference evidence="2" key="1">
    <citation type="submission" date="2023-08" db="EMBL/GenBank/DDBJ databases">
        <title>Reference Genome Resource for the Citrus Pathogen Phytophthora citrophthora.</title>
        <authorList>
            <person name="Moller H."/>
            <person name="Coetzee B."/>
            <person name="Rose L.J."/>
            <person name="Van Niekerk J.M."/>
        </authorList>
    </citation>
    <scope>NUCLEOTIDE SEQUENCE</scope>
    <source>
        <strain evidence="2">STE-U-9442</strain>
    </source>
</reference>
<feature type="region of interest" description="Disordered" evidence="1">
    <location>
        <begin position="52"/>
        <end position="101"/>
    </location>
</feature>
<accession>A0AAD9G0T8</accession>
<dbReference type="AlphaFoldDB" id="A0AAD9G0T8"/>
<evidence type="ECO:0000313" key="3">
    <source>
        <dbReference type="Proteomes" id="UP001259832"/>
    </source>
</evidence>
<keyword evidence="3" id="KW-1185">Reference proteome</keyword>